<dbReference type="EMBL" id="JAVREH010000052">
    <property type="protein sequence ID" value="MDT0263787.1"/>
    <property type="molecule type" value="Genomic_DNA"/>
</dbReference>
<dbReference type="PROSITE" id="PS50977">
    <property type="entry name" value="HTH_TETR_2"/>
    <property type="match status" value="1"/>
</dbReference>
<name>A0ABU2JFL2_9ACTN</name>
<evidence type="ECO:0000256" key="4">
    <source>
        <dbReference type="PROSITE-ProRule" id="PRU00335"/>
    </source>
</evidence>
<keyword evidence="1" id="KW-0805">Transcription regulation</keyword>
<feature type="domain" description="HTH tetR-type" evidence="5">
    <location>
        <begin position="6"/>
        <end position="66"/>
    </location>
</feature>
<evidence type="ECO:0000313" key="6">
    <source>
        <dbReference type="EMBL" id="MDT0263787.1"/>
    </source>
</evidence>
<dbReference type="InterPro" id="IPR001647">
    <property type="entry name" value="HTH_TetR"/>
</dbReference>
<dbReference type="InterPro" id="IPR041347">
    <property type="entry name" value="MftR_C"/>
</dbReference>
<dbReference type="Proteomes" id="UP001183176">
    <property type="component" value="Unassembled WGS sequence"/>
</dbReference>
<dbReference type="PANTHER" id="PTHR30055:SF238">
    <property type="entry name" value="MYCOFACTOCIN BIOSYNTHESIS TRANSCRIPTIONAL REGULATOR MFTR-RELATED"/>
    <property type="match status" value="1"/>
</dbReference>
<gene>
    <name evidence="6" type="ORF">RM423_20645</name>
</gene>
<evidence type="ECO:0000256" key="1">
    <source>
        <dbReference type="ARBA" id="ARBA00023015"/>
    </source>
</evidence>
<dbReference type="RefSeq" id="WP_311424931.1">
    <property type="nucleotide sequence ID" value="NZ_JAVREH010000052.1"/>
</dbReference>
<dbReference type="Pfam" id="PF17754">
    <property type="entry name" value="TetR_C_14"/>
    <property type="match status" value="1"/>
</dbReference>
<dbReference type="Gene3D" id="1.10.357.10">
    <property type="entry name" value="Tetracycline Repressor, domain 2"/>
    <property type="match status" value="1"/>
</dbReference>
<evidence type="ECO:0000256" key="3">
    <source>
        <dbReference type="ARBA" id="ARBA00023163"/>
    </source>
</evidence>
<dbReference type="InterPro" id="IPR050109">
    <property type="entry name" value="HTH-type_TetR-like_transc_reg"/>
</dbReference>
<comment type="caution">
    <text evidence="6">The sequence shown here is derived from an EMBL/GenBank/DDBJ whole genome shotgun (WGS) entry which is preliminary data.</text>
</comment>
<sequence length="191" mass="20883">MPRSGAEARDRLERGALELYIERGYDQTTIADIAARAGVTQRTYFRHFPDKREVLFSVESRQQQALADALAEVASSAPPLAAVLQAFRSMAPALEDNRPLAVARHRVISVTPALRERELMKEAALGAVVADALRQRGLSEWSATLLAQVTTAALGHAIHTWVADRNSDINDLIVQAFTDLGEFASSHLGPR</sequence>
<keyword evidence="7" id="KW-1185">Reference proteome</keyword>
<evidence type="ECO:0000259" key="5">
    <source>
        <dbReference type="PROSITE" id="PS50977"/>
    </source>
</evidence>
<evidence type="ECO:0000256" key="2">
    <source>
        <dbReference type="ARBA" id="ARBA00023125"/>
    </source>
</evidence>
<proteinExistence type="predicted"/>
<evidence type="ECO:0000313" key="7">
    <source>
        <dbReference type="Proteomes" id="UP001183176"/>
    </source>
</evidence>
<accession>A0ABU2JFL2</accession>
<organism evidence="6 7">
    <name type="scientific">Jatrophihabitans lederbergiae</name>
    <dbReference type="NCBI Taxonomy" id="3075547"/>
    <lineage>
        <taxon>Bacteria</taxon>
        <taxon>Bacillati</taxon>
        <taxon>Actinomycetota</taxon>
        <taxon>Actinomycetes</taxon>
        <taxon>Jatrophihabitantales</taxon>
        <taxon>Jatrophihabitantaceae</taxon>
        <taxon>Jatrophihabitans</taxon>
    </lineage>
</organism>
<keyword evidence="3" id="KW-0804">Transcription</keyword>
<dbReference type="PRINTS" id="PR00455">
    <property type="entry name" value="HTHTETR"/>
</dbReference>
<dbReference type="SUPFAM" id="SSF46689">
    <property type="entry name" value="Homeodomain-like"/>
    <property type="match status" value="1"/>
</dbReference>
<reference evidence="7" key="1">
    <citation type="submission" date="2023-07" db="EMBL/GenBank/DDBJ databases">
        <title>30 novel species of actinomycetes from the DSMZ collection.</title>
        <authorList>
            <person name="Nouioui I."/>
        </authorList>
    </citation>
    <scope>NUCLEOTIDE SEQUENCE [LARGE SCALE GENOMIC DNA]</scope>
    <source>
        <strain evidence="7">DSM 44399</strain>
    </source>
</reference>
<dbReference type="Pfam" id="PF00440">
    <property type="entry name" value="TetR_N"/>
    <property type="match status" value="1"/>
</dbReference>
<dbReference type="InterPro" id="IPR009057">
    <property type="entry name" value="Homeodomain-like_sf"/>
</dbReference>
<keyword evidence="2 4" id="KW-0238">DNA-binding</keyword>
<dbReference type="PANTHER" id="PTHR30055">
    <property type="entry name" value="HTH-TYPE TRANSCRIPTIONAL REGULATOR RUTR"/>
    <property type="match status" value="1"/>
</dbReference>
<protein>
    <submittedName>
        <fullName evidence="6">TetR family transcriptional regulator</fullName>
    </submittedName>
</protein>
<feature type="DNA-binding region" description="H-T-H motif" evidence="4">
    <location>
        <begin position="29"/>
        <end position="48"/>
    </location>
</feature>